<feature type="transmembrane region" description="Helical" evidence="2">
    <location>
        <begin position="292"/>
        <end position="312"/>
    </location>
</feature>
<dbReference type="AlphaFoldDB" id="A0A084AWF6"/>
<comment type="similarity">
    <text evidence="1">Belongs to the saccharopine dehydrogenase family.</text>
</comment>
<dbReference type="HOGENOM" id="CLU_031002_0_1_1"/>
<keyword evidence="2" id="KW-1133">Transmembrane helix</keyword>
<dbReference type="InterPro" id="IPR005097">
    <property type="entry name" value="Sacchrp_dh_NADP-bd"/>
</dbReference>
<evidence type="ECO:0000313" key="5">
    <source>
        <dbReference type="Proteomes" id="UP000028045"/>
    </source>
</evidence>
<dbReference type="InterPro" id="IPR051276">
    <property type="entry name" value="Saccharopine_DH-like_oxidrdct"/>
</dbReference>
<proteinExistence type="inferred from homology"/>
<reference evidence="4 5" key="1">
    <citation type="journal article" date="2014" name="BMC Genomics">
        <title>Comparative genome sequencing reveals chemotype-specific gene clusters in the toxigenic black mold Stachybotrys.</title>
        <authorList>
            <person name="Semeiks J."/>
            <person name="Borek D."/>
            <person name="Otwinowski Z."/>
            <person name="Grishin N.V."/>
        </authorList>
    </citation>
    <scope>NUCLEOTIDE SEQUENCE [LARGE SCALE GENOMIC DNA]</scope>
    <source>
        <strain evidence="5">CBS 109288 / IBT 7711</strain>
    </source>
</reference>
<evidence type="ECO:0000259" key="3">
    <source>
        <dbReference type="Pfam" id="PF03435"/>
    </source>
</evidence>
<evidence type="ECO:0000256" key="1">
    <source>
        <dbReference type="ARBA" id="ARBA00038048"/>
    </source>
</evidence>
<dbReference type="OrthoDB" id="10268090at2759"/>
<dbReference type="GO" id="GO:0009247">
    <property type="term" value="P:glycolipid biosynthetic process"/>
    <property type="evidence" value="ECO:0007669"/>
    <property type="project" value="TreeGrafter"/>
</dbReference>
<dbReference type="Proteomes" id="UP000028045">
    <property type="component" value="Unassembled WGS sequence"/>
</dbReference>
<keyword evidence="2" id="KW-0472">Membrane</keyword>
<sequence>MAFKQHGREYDIVVFGATGYTGRLTAEHIAQHLPTNLKWAVASRSESKLQDLVNDCNKVNSDRPPPSVEVADINNDEQVHALAKKTFILITTVGPYTLYGEHMFRACAESGTHYLDVTGEVPWVAKMIKKYEKTAKRTGALMLPQIGIESAPPDMCTWLMAKHIRETFGAKTKDVTMSIHKLSSKPSGGTLATVLAVFDTFSLGELKTAFEPYALSPIAHPEPTRQSTSFLTKIFGVVTVPHLGLLTTSVAASTDGAMVERSWGLLAEAPSRKEEFYGPNFTWSEYYRTRSWLHGIALHWGLIIGATFLALVPPLRPLIKRFVFQPGEGPERDHASKDEIEYRGIANPDTGVPTGKQAHCRARYQGSMYFLSGLFLAQAALTILEDDLELDGGVWTPACLGQGFIDRSHGVGFNIELKTVDV</sequence>
<dbReference type="Pfam" id="PF03435">
    <property type="entry name" value="Sacchrp_dh_NADP"/>
    <property type="match status" value="1"/>
</dbReference>
<accession>A0A084AWF6</accession>
<gene>
    <name evidence="4" type="ORF">S7711_07677</name>
</gene>
<dbReference type="EMBL" id="KL648519">
    <property type="protein sequence ID" value="KEY69635.1"/>
    <property type="molecule type" value="Genomic_DNA"/>
</dbReference>
<dbReference type="PANTHER" id="PTHR12286">
    <property type="entry name" value="SACCHAROPINE DEHYDROGENASE-LIKE OXIDOREDUCTASE"/>
    <property type="match status" value="1"/>
</dbReference>
<dbReference type="PANTHER" id="PTHR12286:SF5">
    <property type="entry name" value="SACCHAROPINE DEHYDROGENASE-LIKE OXIDOREDUCTASE"/>
    <property type="match status" value="1"/>
</dbReference>
<dbReference type="InterPro" id="IPR036291">
    <property type="entry name" value="NAD(P)-bd_dom_sf"/>
</dbReference>
<dbReference type="GO" id="GO:0005886">
    <property type="term" value="C:plasma membrane"/>
    <property type="evidence" value="ECO:0007669"/>
    <property type="project" value="TreeGrafter"/>
</dbReference>
<organism evidence="4 5">
    <name type="scientific">Stachybotrys chartarum (strain CBS 109288 / IBT 7711)</name>
    <name type="common">Toxic black mold</name>
    <name type="synonym">Stilbospora chartarum</name>
    <dbReference type="NCBI Taxonomy" id="1280523"/>
    <lineage>
        <taxon>Eukaryota</taxon>
        <taxon>Fungi</taxon>
        <taxon>Dikarya</taxon>
        <taxon>Ascomycota</taxon>
        <taxon>Pezizomycotina</taxon>
        <taxon>Sordariomycetes</taxon>
        <taxon>Hypocreomycetidae</taxon>
        <taxon>Hypocreales</taxon>
        <taxon>Stachybotryaceae</taxon>
        <taxon>Stachybotrys</taxon>
    </lineage>
</organism>
<keyword evidence="2" id="KW-0812">Transmembrane</keyword>
<evidence type="ECO:0000313" key="4">
    <source>
        <dbReference type="EMBL" id="KEY69635.1"/>
    </source>
</evidence>
<protein>
    <recommendedName>
        <fullName evidence="3">Saccharopine dehydrogenase NADP binding domain-containing protein</fullName>
    </recommendedName>
</protein>
<keyword evidence="5" id="KW-1185">Reference proteome</keyword>
<dbReference type="Gene3D" id="3.40.50.720">
    <property type="entry name" value="NAD(P)-binding Rossmann-like Domain"/>
    <property type="match status" value="1"/>
</dbReference>
<dbReference type="GO" id="GO:0005739">
    <property type="term" value="C:mitochondrion"/>
    <property type="evidence" value="ECO:0007669"/>
    <property type="project" value="TreeGrafter"/>
</dbReference>
<evidence type="ECO:0000256" key="2">
    <source>
        <dbReference type="SAM" id="Phobius"/>
    </source>
</evidence>
<dbReference type="SUPFAM" id="SSF51735">
    <property type="entry name" value="NAD(P)-binding Rossmann-fold domains"/>
    <property type="match status" value="1"/>
</dbReference>
<name>A0A084AWF6_STACB</name>
<feature type="domain" description="Saccharopine dehydrogenase NADP binding" evidence="3">
    <location>
        <begin position="12"/>
        <end position="141"/>
    </location>
</feature>
<dbReference type="GO" id="GO:0005811">
    <property type="term" value="C:lipid droplet"/>
    <property type="evidence" value="ECO:0007669"/>
    <property type="project" value="TreeGrafter"/>
</dbReference>